<feature type="transmembrane region" description="Helical" evidence="6">
    <location>
        <begin position="194"/>
        <end position="214"/>
    </location>
</feature>
<dbReference type="InterPro" id="IPR004695">
    <property type="entry name" value="SLAC1/Mae1/Ssu1/TehA"/>
</dbReference>
<feature type="transmembrane region" description="Helical" evidence="6">
    <location>
        <begin position="304"/>
        <end position="328"/>
    </location>
</feature>
<dbReference type="GeneID" id="54487103"/>
<feature type="compositionally biased region" description="Basic and acidic residues" evidence="5">
    <location>
        <begin position="10"/>
        <end position="22"/>
    </location>
</feature>
<dbReference type="CDD" id="cd09317">
    <property type="entry name" value="TDT_Mae1_like"/>
    <property type="match status" value="1"/>
</dbReference>
<feature type="transmembrane region" description="Helical" evidence="6">
    <location>
        <begin position="372"/>
        <end position="392"/>
    </location>
</feature>
<reference evidence="7" key="1">
    <citation type="journal article" date="2020" name="Stud. Mycol.">
        <title>101 Dothideomycetes genomes: a test case for predicting lifestyles and emergence of pathogens.</title>
        <authorList>
            <person name="Haridas S."/>
            <person name="Albert R."/>
            <person name="Binder M."/>
            <person name="Bloem J."/>
            <person name="Labutti K."/>
            <person name="Salamov A."/>
            <person name="Andreopoulos B."/>
            <person name="Baker S."/>
            <person name="Barry K."/>
            <person name="Bills G."/>
            <person name="Bluhm B."/>
            <person name="Cannon C."/>
            <person name="Castanera R."/>
            <person name="Culley D."/>
            <person name="Daum C."/>
            <person name="Ezra D."/>
            <person name="Gonzalez J."/>
            <person name="Henrissat B."/>
            <person name="Kuo A."/>
            <person name="Liang C."/>
            <person name="Lipzen A."/>
            <person name="Lutzoni F."/>
            <person name="Magnuson J."/>
            <person name="Mondo S."/>
            <person name="Nolan M."/>
            <person name="Ohm R."/>
            <person name="Pangilinan J."/>
            <person name="Park H.-J."/>
            <person name="Ramirez L."/>
            <person name="Alfaro M."/>
            <person name="Sun H."/>
            <person name="Tritt A."/>
            <person name="Yoshinaga Y."/>
            <person name="Zwiers L.-H."/>
            <person name="Turgeon B."/>
            <person name="Goodwin S."/>
            <person name="Spatafora J."/>
            <person name="Crous P."/>
            <person name="Grigoriev I."/>
        </authorList>
    </citation>
    <scope>NUCLEOTIDE SEQUENCE</scope>
    <source>
        <strain evidence="7">CBS 121739</strain>
    </source>
</reference>
<feature type="region of interest" description="Disordered" evidence="5">
    <location>
        <begin position="1"/>
        <end position="31"/>
    </location>
</feature>
<feature type="transmembrane region" description="Helical" evidence="6">
    <location>
        <begin position="263"/>
        <end position="284"/>
    </location>
</feature>
<dbReference type="InterPro" id="IPR038665">
    <property type="entry name" value="Voltage-dep_anion_channel_sf"/>
</dbReference>
<dbReference type="InterPro" id="IPR030185">
    <property type="entry name" value="Mae1"/>
</dbReference>
<evidence type="ECO:0000313" key="7">
    <source>
        <dbReference type="EMBL" id="KAF2759372.1"/>
    </source>
</evidence>
<keyword evidence="4 6" id="KW-0472">Membrane</keyword>
<dbReference type="PANTHER" id="PTHR31162">
    <property type="entry name" value="MALIC ACID TRANSPORT PROTEIN-RELATED"/>
    <property type="match status" value="1"/>
</dbReference>
<evidence type="ECO:0008006" key="9">
    <source>
        <dbReference type="Google" id="ProtNLM"/>
    </source>
</evidence>
<proteinExistence type="predicted"/>
<feature type="transmembrane region" description="Helical" evidence="6">
    <location>
        <begin position="234"/>
        <end position="251"/>
    </location>
</feature>
<evidence type="ECO:0000256" key="4">
    <source>
        <dbReference type="ARBA" id="ARBA00023136"/>
    </source>
</evidence>
<name>A0A6A6W950_9PEZI</name>
<evidence type="ECO:0000256" key="5">
    <source>
        <dbReference type="SAM" id="MobiDB-lite"/>
    </source>
</evidence>
<evidence type="ECO:0000313" key="8">
    <source>
        <dbReference type="Proteomes" id="UP000799437"/>
    </source>
</evidence>
<feature type="transmembrane region" description="Helical" evidence="6">
    <location>
        <begin position="48"/>
        <end position="67"/>
    </location>
</feature>
<dbReference type="AlphaFoldDB" id="A0A6A6W950"/>
<dbReference type="Proteomes" id="UP000799437">
    <property type="component" value="Unassembled WGS sequence"/>
</dbReference>
<dbReference type="OrthoDB" id="2901184at2759"/>
<evidence type="ECO:0000256" key="3">
    <source>
        <dbReference type="ARBA" id="ARBA00022989"/>
    </source>
</evidence>
<dbReference type="PANTHER" id="PTHR31162:SF0">
    <property type="entry name" value="MALIC ACID TRANSPORT PROTEIN"/>
    <property type="match status" value="1"/>
</dbReference>
<protein>
    <recommendedName>
        <fullName evidence="9">C4-dicarboxylate transporter/malic acid transport protein</fullName>
    </recommendedName>
</protein>
<accession>A0A6A6W950</accession>
<gene>
    <name evidence="7" type="ORF">EJ05DRAFT_492665</name>
</gene>
<evidence type="ECO:0000256" key="1">
    <source>
        <dbReference type="ARBA" id="ARBA00004141"/>
    </source>
</evidence>
<keyword evidence="8" id="KW-1185">Reference proteome</keyword>
<feature type="transmembrane region" description="Helical" evidence="6">
    <location>
        <begin position="79"/>
        <end position="98"/>
    </location>
</feature>
<evidence type="ECO:0000256" key="6">
    <source>
        <dbReference type="SAM" id="Phobius"/>
    </source>
</evidence>
<dbReference type="EMBL" id="ML996570">
    <property type="protein sequence ID" value="KAF2759372.1"/>
    <property type="molecule type" value="Genomic_DNA"/>
</dbReference>
<dbReference type="GO" id="GO:0015140">
    <property type="term" value="F:malate transmembrane transporter activity"/>
    <property type="evidence" value="ECO:0007669"/>
    <property type="project" value="InterPro"/>
</dbReference>
<dbReference type="GO" id="GO:0016020">
    <property type="term" value="C:membrane"/>
    <property type="evidence" value="ECO:0007669"/>
    <property type="project" value="UniProtKB-SubCell"/>
</dbReference>
<organism evidence="7 8">
    <name type="scientific">Pseudovirgaria hyperparasitica</name>
    <dbReference type="NCBI Taxonomy" id="470096"/>
    <lineage>
        <taxon>Eukaryota</taxon>
        <taxon>Fungi</taxon>
        <taxon>Dikarya</taxon>
        <taxon>Ascomycota</taxon>
        <taxon>Pezizomycotina</taxon>
        <taxon>Dothideomycetes</taxon>
        <taxon>Dothideomycetes incertae sedis</taxon>
        <taxon>Acrospermales</taxon>
        <taxon>Acrospermaceae</taxon>
        <taxon>Pseudovirgaria</taxon>
    </lineage>
</organism>
<feature type="transmembrane region" description="Helical" evidence="6">
    <location>
        <begin position="160"/>
        <end position="182"/>
    </location>
</feature>
<feature type="transmembrane region" description="Helical" evidence="6">
    <location>
        <begin position="340"/>
        <end position="360"/>
    </location>
</feature>
<dbReference type="RefSeq" id="XP_033601823.1">
    <property type="nucleotide sequence ID" value="XM_033746049.1"/>
</dbReference>
<dbReference type="Gene3D" id="1.50.10.150">
    <property type="entry name" value="Voltage-dependent anion channel"/>
    <property type="match status" value="1"/>
</dbReference>
<keyword evidence="2 6" id="KW-0812">Transmembrane</keyword>
<sequence>MPNKSTPRSLDVEKQDHHDSDSSRNNSVDSSGPFAGLSAKDRIHHFTWAWYTLTMSTGGIATLLEGQPHSFPGLFEIGVFFYGLNLTIFAGVTITLIVRFIAHPGDLMNSIRHEREGLFVPTFFLTIATIISGTHRFIVIPSRAGGESPASTWLLMSIALAYWVYYVATFCLAIAQYAYLFAGHDYHLTKMMPSWLLPIFPSMLSGTIASIIAIDQPVSMRLPMLVSGLAAQGLGFWVAILMYAHLIGRLMQVGLPNREHRAALFIGVGPPSFTALALIGMSKAIPDDIYILGNPVDPSLFRTVATLCAISLWLLAFWFFCITVIAVAIQPPKFFHLGMWACVFPNTGFTIATISIGNALDNEAIRYVGNSMTVVIVLMWLIIVSFQIRAILKNHILWPGRDEDVED</sequence>
<dbReference type="Pfam" id="PF03595">
    <property type="entry name" value="SLAC1"/>
    <property type="match status" value="1"/>
</dbReference>
<evidence type="ECO:0000256" key="2">
    <source>
        <dbReference type="ARBA" id="ARBA00022692"/>
    </source>
</evidence>
<comment type="subcellular location">
    <subcellularLocation>
        <location evidence="1">Membrane</location>
        <topology evidence="1">Multi-pass membrane protein</topology>
    </subcellularLocation>
</comment>
<feature type="transmembrane region" description="Helical" evidence="6">
    <location>
        <begin position="118"/>
        <end position="140"/>
    </location>
</feature>
<keyword evidence="3 6" id="KW-1133">Transmembrane helix</keyword>